<dbReference type="GO" id="GO:0022857">
    <property type="term" value="F:transmembrane transporter activity"/>
    <property type="evidence" value="ECO:0007669"/>
    <property type="project" value="InterPro"/>
</dbReference>
<dbReference type="RefSeq" id="XP_033584126.1">
    <property type="nucleotide sequence ID" value="XM_033723201.1"/>
</dbReference>
<evidence type="ECO:0000256" key="6">
    <source>
        <dbReference type="SAM" id="Phobius"/>
    </source>
</evidence>
<evidence type="ECO:0000256" key="5">
    <source>
        <dbReference type="SAM" id="MobiDB-lite"/>
    </source>
</evidence>
<accession>A0A6A6Z7S2</accession>
<comment type="subcellular location">
    <subcellularLocation>
        <location evidence="1">Membrane</location>
        <topology evidence="1">Multi-pass membrane protein</topology>
    </subcellularLocation>
</comment>
<protein>
    <submittedName>
        <fullName evidence="7 9">MFS general substrate transporter</fullName>
    </submittedName>
</protein>
<evidence type="ECO:0000256" key="1">
    <source>
        <dbReference type="ARBA" id="ARBA00004141"/>
    </source>
</evidence>
<feature type="transmembrane region" description="Helical" evidence="6">
    <location>
        <begin position="12"/>
        <end position="30"/>
    </location>
</feature>
<feature type="transmembrane region" description="Helical" evidence="6">
    <location>
        <begin position="103"/>
        <end position="126"/>
    </location>
</feature>
<evidence type="ECO:0000256" key="4">
    <source>
        <dbReference type="ARBA" id="ARBA00023136"/>
    </source>
</evidence>
<dbReference type="Pfam" id="PF07690">
    <property type="entry name" value="MFS_1"/>
    <property type="match status" value="1"/>
</dbReference>
<dbReference type="SUPFAM" id="SSF103473">
    <property type="entry name" value="MFS general substrate transporter"/>
    <property type="match status" value="1"/>
</dbReference>
<dbReference type="PANTHER" id="PTHR21576">
    <property type="entry name" value="UNCHARACTERIZED NODULIN-LIKE PROTEIN"/>
    <property type="match status" value="1"/>
</dbReference>
<feature type="transmembrane region" description="Helical" evidence="6">
    <location>
        <begin position="373"/>
        <end position="393"/>
    </location>
</feature>
<reference evidence="7 9" key="1">
    <citation type="journal article" date="2020" name="Stud. Mycol.">
        <title>101 Dothideomycetes genomes: a test case for predicting lifestyles and emergence of pathogens.</title>
        <authorList>
            <person name="Haridas S."/>
            <person name="Albert R."/>
            <person name="Binder M."/>
            <person name="Bloem J."/>
            <person name="Labutti K."/>
            <person name="Salamov A."/>
            <person name="Andreopoulos B."/>
            <person name="Baker S."/>
            <person name="Barry K."/>
            <person name="Bills G."/>
            <person name="Bluhm B."/>
            <person name="Cannon C."/>
            <person name="Castanera R."/>
            <person name="Culley D."/>
            <person name="Daum C."/>
            <person name="Ezra D."/>
            <person name="Gonzalez J."/>
            <person name="Henrissat B."/>
            <person name="Kuo A."/>
            <person name="Liang C."/>
            <person name="Lipzen A."/>
            <person name="Lutzoni F."/>
            <person name="Magnuson J."/>
            <person name="Mondo S."/>
            <person name="Nolan M."/>
            <person name="Ohm R."/>
            <person name="Pangilinan J."/>
            <person name="Park H.-J."/>
            <person name="Ramirez L."/>
            <person name="Alfaro M."/>
            <person name="Sun H."/>
            <person name="Tritt A."/>
            <person name="Yoshinaga Y."/>
            <person name="Zwiers L.-H."/>
            <person name="Turgeon B."/>
            <person name="Goodwin S."/>
            <person name="Spatafora J."/>
            <person name="Crous P."/>
            <person name="Grigoriev I."/>
        </authorList>
    </citation>
    <scope>NUCLEOTIDE SEQUENCE</scope>
    <source>
        <strain evidence="7 9">CBS 304.34</strain>
    </source>
</reference>
<keyword evidence="8" id="KW-1185">Reference proteome</keyword>
<dbReference type="AlphaFoldDB" id="A0A6A6Z7S2"/>
<proteinExistence type="predicted"/>
<feature type="transmembrane region" description="Helical" evidence="6">
    <location>
        <begin position="138"/>
        <end position="158"/>
    </location>
</feature>
<dbReference type="GO" id="GO:0000329">
    <property type="term" value="C:fungal-type vacuole membrane"/>
    <property type="evidence" value="ECO:0007669"/>
    <property type="project" value="TreeGrafter"/>
</dbReference>
<feature type="transmembrane region" description="Helical" evidence="6">
    <location>
        <begin position="170"/>
        <end position="192"/>
    </location>
</feature>
<feature type="transmembrane region" description="Helical" evidence="6">
    <location>
        <begin position="479"/>
        <end position="499"/>
    </location>
</feature>
<dbReference type="EMBL" id="MU003692">
    <property type="protein sequence ID" value="KAF2817162.1"/>
    <property type="molecule type" value="Genomic_DNA"/>
</dbReference>
<dbReference type="OrthoDB" id="410267at2759"/>
<sequence>MSEKTHRTTRIISVVAATTISLACGTNYAYSAWAPQFADRLQLSAVQSNIIGTAANLGMYASGIPMGIVTDKRGPRPSALIGTVALAAGYFPIRLAYDRGAMSVALITFCSFLTGVGSCAAFQASLKVSALNWPHHRGTATAFPLAAFGLSAFFYTIVSRFAFAGNTSSLLLFLSIGTSCLVLVSVPFLSVVDHTTRYVVLPTTEDFSHPSRRDSNQLHRTKSGGSKHSASILPRQETIDGSPLDESPADPDETSSLMSIPGDIAADDDALSHMTHHSHKADITGLALLPRIDFWNLWMLCALLTGVGLMTINNIGNDAQALWAHYDDTASKEFIAKRQLMHVSIISFLSFLGRLASGVGSDVLVKRLHMSRFWCVLASAAIFTLAQFCGTRIENPNHLWAVSGLTGLAYGALFGVFPALVVDAFGVGGFSVNWGFMTLAPVVSGNIFNIWYGAIYDAHSDVGRDGDRTCAEGLACYRGAYWVTLVSSFLGILVCLWCIKHEHSVKSKDIQDDHREA</sequence>
<dbReference type="PANTHER" id="PTHR21576:SF158">
    <property type="entry name" value="RIBOSOMAL RNA-PROCESSING PROTEIN 12-LIKE CONSERVED DOMAIN-CONTAINING PROTEIN"/>
    <property type="match status" value="1"/>
</dbReference>
<keyword evidence="4 6" id="KW-0472">Membrane</keyword>
<reference evidence="9" key="2">
    <citation type="submission" date="2020-04" db="EMBL/GenBank/DDBJ databases">
        <authorList>
            <consortium name="NCBI Genome Project"/>
        </authorList>
    </citation>
    <scope>NUCLEOTIDE SEQUENCE</scope>
    <source>
        <strain evidence="9">CBS 304.34</strain>
    </source>
</reference>
<evidence type="ECO:0000313" key="9">
    <source>
        <dbReference type="RefSeq" id="XP_033584126.1"/>
    </source>
</evidence>
<reference evidence="9" key="3">
    <citation type="submission" date="2025-04" db="UniProtKB">
        <authorList>
            <consortium name="RefSeq"/>
        </authorList>
    </citation>
    <scope>IDENTIFICATION</scope>
    <source>
        <strain evidence="9">CBS 304.34</strain>
    </source>
</reference>
<dbReference type="InterPro" id="IPR036259">
    <property type="entry name" value="MFS_trans_sf"/>
</dbReference>
<dbReference type="GeneID" id="54464094"/>
<feature type="compositionally biased region" description="Basic and acidic residues" evidence="5">
    <location>
        <begin position="207"/>
        <end position="217"/>
    </location>
</feature>
<gene>
    <name evidence="7 9" type="ORF">BDZ99DRAFT_493038</name>
</gene>
<feature type="transmembrane region" description="Helical" evidence="6">
    <location>
        <begin position="399"/>
        <end position="422"/>
    </location>
</feature>
<name>A0A6A6Z7S2_9PEZI</name>
<evidence type="ECO:0000313" key="8">
    <source>
        <dbReference type="Proteomes" id="UP000504636"/>
    </source>
</evidence>
<dbReference type="InterPro" id="IPR011701">
    <property type="entry name" value="MFS"/>
</dbReference>
<keyword evidence="2 6" id="KW-0812">Transmembrane</keyword>
<dbReference type="Gene3D" id="1.20.1250.20">
    <property type="entry name" value="MFS general substrate transporter like domains"/>
    <property type="match status" value="2"/>
</dbReference>
<feature type="transmembrane region" description="Helical" evidence="6">
    <location>
        <begin position="434"/>
        <end position="454"/>
    </location>
</feature>
<dbReference type="PROSITE" id="PS51257">
    <property type="entry name" value="PROKAR_LIPOPROTEIN"/>
    <property type="match status" value="1"/>
</dbReference>
<evidence type="ECO:0000313" key="7">
    <source>
        <dbReference type="EMBL" id="KAF2817162.1"/>
    </source>
</evidence>
<keyword evidence="3 6" id="KW-1133">Transmembrane helix</keyword>
<evidence type="ECO:0000256" key="3">
    <source>
        <dbReference type="ARBA" id="ARBA00022989"/>
    </source>
</evidence>
<dbReference type="Proteomes" id="UP000504636">
    <property type="component" value="Unplaced"/>
</dbReference>
<feature type="transmembrane region" description="Helical" evidence="6">
    <location>
        <begin position="80"/>
        <end position="97"/>
    </location>
</feature>
<organism evidence="7">
    <name type="scientific">Mytilinidion resinicola</name>
    <dbReference type="NCBI Taxonomy" id="574789"/>
    <lineage>
        <taxon>Eukaryota</taxon>
        <taxon>Fungi</taxon>
        <taxon>Dikarya</taxon>
        <taxon>Ascomycota</taxon>
        <taxon>Pezizomycotina</taxon>
        <taxon>Dothideomycetes</taxon>
        <taxon>Pleosporomycetidae</taxon>
        <taxon>Mytilinidiales</taxon>
        <taxon>Mytilinidiaceae</taxon>
        <taxon>Mytilinidion</taxon>
    </lineage>
</organism>
<evidence type="ECO:0000256" key="2">
    <source>
        <dbReference type="ARBA" id="ARBA00022692"/>
    </source>
</evidence>
<feature type="transmembrane region" description="Helical" evidence="6">
    <location>
        <begin position="294"/>
        <end position="312"/>
    </location>
</feature>
<feature type="region of interest" description="Disordered" evidence="5">
    <location>
        <begin position="207"/>
        <end position="258"/>
    </location>
</feature>